<dbReference type="RefSeq" id="WP_141629290.1">
    <property type="nucleotide sequence ID" value="NZ_VHIR01000028.1"/>
</dbReference>
<reference evidence="2 3" key="1">
    <citation type="submission" date="2019-06" db="EMBL/GenBank/DDBJ databases">
        <title>Draft genome of C. phoceense Strain 272.</title>
        <authorList>
            <person name="Pacheco L.G.C."/>
            <person name="Barberis C.M."/>
            <person name="Almuzara M.N."/>
            <person name="Traglia G.M."/>
            <person name="Santos C.S."/>
            <person name="Rocha D.J.P.G."/>
            <person name="Aguiar E.R.G.R."/>
            <person name="Vay C.A."/>
        </authorList>
    </citation>
    <scope>NUCLEOTIDE SEQUENCE [LARGE SCALE GENOMIC DNA]</scope>
    <source>
        <strain evidence="2 3">272</strain>
    </source>
</reference>
<dbReference type="STRING" id="1686286.GCA_900092335_01015"/>
<dbReference type="InterPro" id="IPR009003">
    <property type="entry name" value="Peptidase_S1_PA"/>
</dbReference>
<keyword evidence="2" id="KW-0378">Hydrolase</keyword>
<keyword evidence="2" id="KW-0645">Protease</keyword>
<accession>A0A540R3Z6</accession>
<evidence type="ECO:0000256" key="1">
    <source>
        <dbReference type="SAM" id="SignalP"/>
    </source>
</evidence>
<feature type="signal peptide" evidence="1">
    <location>
        <begin position="1"/>
        <end position="29"/>
    </location>
</feature>
<protein>
    <submittedName>
        <fullName evidence="2">Serine protease</fullName>
    </submittedName>
</protein>
<comment type="caution">
    <text evidence="2">The sequence shown here is derived from an EMBL/GenBank/DDBJ whole genome shotgun (WGS) entry which is preliminary data.</text>
</comment>
<evidence type="ECO:0000313" key="3">
    <source>
        <dbReference type="Proteomes" id="UP000318080"/>
    </source>
</evidence>
<dbReference type="GO" id="GO:0006508">
    <property type="term" value="P:proteolysis"/>
    <property type="evidence" value="ECO:0007669"/>
    <property type="project" value="UniProtKB-KW"/>
</dbReference>
<feature type="chain" id="PRO_5022009775" evidence="1">
    <location>
        <begin position="30"/>
        <end position="381"/>
    </location>
</feature>
<name>A0A540R3Z6_9CORY</name>
<dbReference type="SUPFAM" id="SSF50494">
    <property type="entry name" value="Trypsin-like serine proteases"/>
    <property type="match status" value="1"/>
</dbReference>
<keyword evidence="1" id="KW-0732">Signal</keyword>
<dbReference type="EMBL" id="VHIR01000028">
    <property type="protein sequence ID" value="TQE42450.1"/>
    <property type="molecule type" value="Genomic_DNA"/>
</dbReference>
<gene>
    <name evidence="2" type="ORF">EJK80_12520</name>
</gene>
<dbReference type="AlphaFoldDB" id="A0A540R3Z6"/>
<dbReference type="Proteomes" id="UP000318080">
    <property type="component" value="Unassembled WGS sequence"/>
</dbReference>
<evidence type="ECO:0000313" key="2">
    <source>
        <dbReference type="EMBL" id="TQE42450.1"/>
    </source>
</evidence>
<keyword evidence="3" id="KW-1185">Reference proteome</keyword>
<dbReference type="CDD" id="cd21112">
    <property type="entry name" value="alphaLP-like"/>
    <property type="match status" value="1"/>
</dbReference>
<organism evidence="2 3">
    <name type="scientific">Corynebacterium phoceense</name>
    <dbReference type="NCBI Taxonomy" id="1686286"/>
    <lineage>
        <taxon>Bacteria</taxon>
        <taxon>Bacillati</taxon>
        <taxon>Actinomycetota</taxon>
        <taxon>Actinomycetes</taxon>
        <taxon>Mycobacteriales</taxon>
        <taxon>Corynebacteriaceae</taxon>
        <taxon>Corynebacterium</taxon>
    </lineage>
</organism>
<dbReference type="InterPro" id="IPR043504">
    <property type="entry name" value="Peptidase_S1_PA_chymotrypsin"/>
</dbReference>
<proteinExistence type="predicted"/>
<dbReference type="Gene3D" id="2.40.10.10">
    <property type="entry name" value="Trypsin-like serine proteases"/>
    <property type="match status" value="2"/>
</dbReference>
<sequence length="381" mass="39171">MLHVSRLKKVLVGATFAGAFFFAAPAANAATADPAAALSDAASSLNAAFNSAVDTALADAPAEVQEHVSTAQRQAETQAAAVQSQAETQVAQYAETVGAAPAGGADESGQPLTNPNPIGLQQIEEATQPEFRPAAVDPNYVWKNDTFSKVAAMKPEADFVLHRVPGSYYDAPRIPEESNRAMNRDHSLYGPGTPIYIGQDTMCTLTVAGHDAAGRAVGITAGHCGNVGEQVSSADSWQVGPTGTVVDKNESMDYSVIEFNDKAEVSRSYNGVTAHGVGGTVAPGEVACKRGLATGTTCGMVLLNNNGPVQVNQVCAMVGDSGAPLFKRGRVVGLITGGTGPVSCRTPWQGALHSPTEATNLDAVVADMNRRGGVGSGFTVA</sequence>
<dbReference type="GO" id="GO:0008233">
    <property type="term" value="F:peptidase activity"/>
    <property type="evidence" value="ECO:0007669"/>
    <property type="project" value="UniProtKB-KW"/>
</dbReference>